<reference evidence="1 2" key="1">
    <citation type="submission" date="2023-10" db="EMBL/GenBank/DDBJ databases">
        <title>Two novel species belonging to the OM43/NOR5 clade.</title>
        <authorList>
            <person name="Park M."/>
        </authorList>
    </citation>
    <scope>NUCLEOTIDE SEQUENCE [LARGE SCALE GENOMIC DNA]</scope>
    <source>
        <strain evidence="1 2">IMCC43200</strain>
    </source>
</reference>
<dbReference type="RefSeq" id="WP_407348305.1">
    <property type="nucleotide sequence ID" value="NZ_CP136864.1"/>
</dbReference>
<sequence>MSDDQTQQHDDCMQRFIDLANEMKDEAVPVNVVSWALMTASGIYSTYSVTGNSGGLNPSGIDKVAEAYKQNLTNIQALKKAEDERKKAAN</sequence>
<keyword evidence="2" id="KW-1185">Reference proteome</keyword>
<accession>A0ABZ0I6H3</accession>
<evidence type="ECO:0000313" key="2">
    <source>
        <dbReference type="Proteomes" id="UP001626537"/>
    </source>
</evidence>
<proteinExistence type="predicted"/>
<gene>
    <name evidence="1" type="ORF">R0135_00490</name>
</gene>
<evidence type="ECO:0000313" key="1">
    <source>
        <dbReference type="EMBL" id="WOJ93661.1"/>
    </source>
</evidence>
<organism evidence="1 2">
    <name type="scientific">Congregibacter variabilis</name>
    <dbReference type="NCBI Taxonomy" id="3081200"/>
    <lineage>
        <taxon>Bacteria</taxon>
        <taxon>Pseudomonadati</taxon>
        <taxon>Pseudomonadota</taxon>
        <taxon>Gammaproteobacteria</taxon>
        <taxon>Cellvibrionales</taxon>
        <taxon>Halieaceae</taxon>
        <taxon>Congregibacter</taxon>
    </lineage>
</organism>
<dbReference type="Proteomes" id="UP001626537">
    <property type="component" value="Chromosome"/>
</dbReference>
<dbReference type="EMBL" id="CP136864">
    <property type="protein sequence ID" value="WOJ93661.1"/>
    <property type="molecule type" value="Genomic_DNA"/>
</dbReference>
<name>A0ABZ0I6H3_9GAMM</name>
<protein>
    <submittedName>
        <fullName evidence="1">DUF3144 domain-containing protein</fullName>
    </submittedName>
</protein>